<dbReference type="RefSeq" id="WP_173149205.1">
    <property type="nucleotide sequence ID" value="NZ_CP053985.1"/>
</dbReference>
<reference evidence="2 3" key="1">
    <citation type="submission" date="2020-05" db="EMBL/GenBank/DDBJ databases">
        <title>FDA dAtabase for Regulatory Grade micrObial Sequences (FDA-ARGOS): Supporting development and validation of Infectious Disease Dx tests.</title>
        <authorList>
            <person name="Sproer C."/>
            <person name="Gronow S."/>
            <person name="Severitt S."/>
            <person name="Schroder I."/>
            <person name="Tallon L."/>
            <person name="Sadzewicz L."/>
            <person name="Zhao X."/>
            <person name="Vavikolanu K."/>
            <person name="Mehta A."/>
            <person name="Aluvathingal J."/>
            <person name="Nadendla S."/>
            <person name="Myers T."/>
            <person name="Yan Y."/>
            <person name="Sichtig H."/>
        </authorList>
    </citation>
    <scope>NUCLEOTIDE SEQUENCE [LARGE SCALE GENOMIC DNA]</scope>
    <source>
        <strain evidence="2 3">FDAARGOS_790</strain>
    </source>
</reference>
<name>A0A7D4HXF9_9BURK</name>
<evidence type="ECO:0000256" key="1">
    <source>
        <dbReference type="SAM" id="MobiDB-lite"/>
    </source>
</evidence>
<organism evidence="2 3">
    <name type="scientific">Achromobacter pestifer</name>
    <dbReference type="NCBI Taxonomy" id="1353889"/>
    <lineage>
        <taxon>Bacteria</taxon>
        <taxon>Pseudomonadati</taxon>
        <taxon>Pseudomonadota</taxon>
        <taxon>Betaproteobacteria</taxon>
        <taxon>Burkholderiales</taxon>
        <taxon>Alcaligenaceae</taxon>
        <taxon>Achromobacter</taxon>
    </lineage>
</organism>
<dbReference type="Proteomes" id="UP000500970">
    <property type="component" value="Chromosome"/>
</dbReference>
<protein>
    <submittedName>
        <fullName evidence="2">Uncharacterized protein</fullName>
    </submittedName>
</protein>
<sequence>MDVFFNGQRYRGQPLPLDRQGAEPIPESHQAMLKEALETGKGLLEREKHVRMGDGAADNSPEKAFKDIVVNGETLATVYITGVSSMTSEAIQKLASLGLSLPSDGAGMQSAMTRVEFLAKALGGEIRDAVKPKSASSTSSPPSFSTFSSSLPSISRFKMT</sequence>
<evidence type="ECO:0000313" key="2">
    <source>
        <dbReference type="EMBL" id="QKH39173.1"/>
    </source>
</evidence>
<gene>
    <name evidence="2" type="ORF">FOC84_31275</name>
</gene>
<proteinExistence type="predicted"/>
<dbReference type="EMBL" id="CP053985">
    <property type="protein sequence ID" value="QKH39173.1"/>
    <property type="molecule type" value="Genomic_DNA"/>
</dbReference>
<keyword evidence="3" id="KW-1185">Reference proteome</keyword>
<accession>A0A7D4HXF9</accession>
<dbReference type="AlphaFoldDB" id="A0A7D4HXF9"/>
<evidence type="ECO:0000313" key="3">
    <source>
        <dbReference type="Proteomes" id="UP000500970"/>
    </source>
</evidence>
<dbReference type="KEGG" id="apes:FOC84_31275"/>
<feature type="region of interest" description="Disordered" evidence="1">
    <location>
        <begin position="131"/>
        <end position="160"/>
    </location>
</feature>
<feature type="compositionally biased region" description="Low complexity" evidence="1">
    <location>
        <begin position="132"/>
        <end position="160"/>
    </location>
</feature>